<sequence>MGPDPSRIFPFNVEAGEAYEKGPVTINRGWAFFIFFSFFRLIYG</sequence>
<dbReference type="Proteomes" id="UP000737402">
    <property type="component" value="Unassembled WGS sequence"/>
</dbReference>
<accession>A0ABS2P176</accession>
<proteinExistence type="predicted"/>
<protein>
    <submittedName>
        <fullName evidence="2">Uncharacterized protein</fullName>
    </submittedName>
</protein>
<dbReference type="EMBL" id="JAFBED010000005">
    <property type="protein sequence ID" value="MBM7620701.1"/>
    <property type="molecule type" value="Genomic_DNA"/>
</dbReference>
<keyword evidence="1" id="KW-0472">Membrane</keyword>
<gene>
    <name evidence="2" type="ORF">JOC95_002556</name>
</gene>
<evidence type="ECO:0000256" key="1">
    <source>
        <dbReference type="SAM" id="Phobius"/>
    </source>
</evidence>
<organism evidence="2 3">
    <name type="scientific">Sutcliffiella tianshenii</name>
    <dbReference type="NCBI Taxonomy" id="1463404"/>
    <lineage>
        <taxon>Bacteria</taxon>
        <taxon>Bacillati</taxon>
        <taxon>Bacillota</taxon>
        <taxon>Bacilli</taxon>
        <taxon>Bacillales</taxon>
        <taxon>Bacillaceae</taxon>
        <taxon>Sutcliffiella</taxon>
    </lineage>
</organism>
<evidence type="ECO:0000313" key="3">
    <source>
        <dbReference type="Proteomes" id="UP000737402"/>
    </source>
</evidence>
<keyword evidence="1" id="KW-0812">Transmembrane</keyword>
<feature type="transmembrane region" description="Helical" evidence="1">
    <location>
        <begin position="26"/>
        <end position="43"/>
    </location>
</feature>
<keyword evidence="3" id="KW-1185">Reference proteome</keyword>
<reference evidence="2 3" key="1">
    <citation type="submission" date="2021-01" db="EMBL/GenBank/DDBJ databases">
        <title>Genomic Encyclopedia of Type Strains, Phase IV (KMG-IV): sequencing the most valuable type-strain genomes for metagenomic binning, comparative biology and taxonomic classification.</title>
        <authorList>
            <person name="Goeker M."/>
        </authorList>
    </citation>
    <scope>NUCLEOTIDE SEQUENCE [LARGE SCALE GENOMIC DNA]</scope>
    <source>
        <strain evidence="2 3">DSM 25879</strain>
    </source>
</reference>
<name>A0ABS2P176_9BACI</name>
<comment type="caution">
    <text evidence="2">The sequence shown here is derived from an EMBL/GenBank/DDBJ whole genome shotgun (WGS) entry which is preliminary data.</text>
</comment>
<evidence type="ECO:0000313" key="2">
    <source>
        <dbReference type="EMBL" id="MBM7620701.1"/>
    </source>
</evidence>
<keyword evidence="1" id="KW-1133">Transmembrane helix</keyword>